<evidence type="ECO:0000313" key="7">
    <source>
        <dbReference type="Proteomes" id="UP000198925"/>
    </source>
</evidence>
<dbReference type="RefSeq" id="WP_090563781.1">
    <property type="nucleotide sequence ID" value="NZ_FMXZ01000005.1"/>
</dbReference>
<dbReference type="OrthoDB" id="9798857at2"/>
<reference evidence="6 7" key="1">
    <citation type="submission" date="2016-10" db="EMBL/GenBank/DDBJ databases">
        <authorList>
            <person name="de Groot N.N."/>
        </authorList>
    </citation>
    <scope>NUCLEOTIDE SEQUENCE [LARGE SCALE GENOMIC DNA]</scope>
    <source>
        <strain evidence="6 7">CPCC 100156</strain>
    </source>
</reference>
<dbReference type="PANTHER" id="PTHR47506:SF7">
    <property type="entry name" value="TRANSCRIPTIONAL REGULATORY PROTEIN"/>
    <property type="match status" value="1"/>
</dbReference>
<evidence type="ECO:0000256" key="1">
    <source>
        <dbReference type="ARBA" id="ARBA00023015"/>
    </source>
</evidence>
<feature type="domain" description="HTH tetR-type" evidence="5">
    <location>
        <begin position="9"/>
        <end position="69"/>
    </location>
</feature>
<evidence type="ECO:0000313" key="6">
    <source>
        <dbReference type="EMBL" id="SDD22087.1"/>
    </source>
</evidence>
<dbReference type="SUPFAM" id="SSF46689">
    <property type="entry name" value="Homeodomain-like"/>
    <property type="match status" value="1"/>
</dbReference>
<dbReference type="EMBL" id="FMZX01000005">
    <property type="protein sequence ID" value="SDD22087.1"/>
    <property type="molecule type" value="Genomic_DNA"/>
</dbReference>
<sequence length="191" mass="20357">MRVSKEKAAENRARILTEAARLFRERGLSGVGVDALTEAAGLTHGSLYSQFGSKERLAAEALEHALARSALTRRPEGDGGQTIAELIERYLSASHRDGPGQGCAMAALGCELPRQAPALRRVFTTALRDRVARLARLLPGHGKAPPEDRALALLSSLVGALILARAVEDEALSDQILSATRESLLDRSAAE</sequence>
<proteinExistence type="predicted"/>
<organism evidence="6 7">
    <name type="scientific">Belnapia rosea</name>
    <dbReference type="NCBI Taxonomy" id="938405"/>
    <lineage>
        <taxon>Bacteria</taxon>
        <taxon>Pseudomonadati</taxon>
        <taxon>Pseudomonadota</taxon>
        <taxon>Alphaproteobacteria</taxon>
        <taxon>Acetobacterales</taxon>
        <taxon>Roseomonadaceae</taxon>
        <taxon>Belnapia</taxon>
    </lineage>
</organism>
<dbReference type="GO" id="GO:0003677">
    <property type="term" value="F:DNA binding"/>
    <property type="evidence" value="ECO:0007669"/>
    <property type="project" value="UniProtKB-UniRule"/>
</dbReference>
<dbReference type="InterPro" id="IPR001647">
    <property type="entry name" value="HTH_TetR"/>
</dbReference>
<evidence type="ECO:0000256" key="2">
    <source>
        <dbReference type="ARBA" id="ARBA00023125"/>
    </source>
</evidence>
<gene>
    <name evidence="6" type="ORF">SAMN04487779_1005222</name>
</gene>
<name>A0A1G6T0U7_9PROT</name>
<keyword evidence="7" id="KW-1185">Reference proteome</keyword>
<dbReference type="Gene3D" id="1.10.10.60">
    <property type="entry name" value="Homeodomain-like"/>
    <property type="match status" value="1"/>
</dbReference>
<dbReference type="Proteomes" id="UP000198925">
    <property type="component" value="Unassembled WGS sequence"/>
</dbReference>
<dbReference type="InterPro" id="IPR036271">
    <property type="entry name" value="Tet_transcr_reg_TetR-rel_C_sf"/>
</dbReference>
<dbReference type="Gene3D" id="1.10.357.10">
    <property type="entry name" value="Tetracycline Repressor, domain 2"/>
    <property type="match status" value="1"/>
</dbReference>
<dbReference type="InterPro" id="IPR009057">
    <property type="entry name" value="Homeodomain-like_sf"/>
</dbReference>
<dbReference type="PRINTS" id="PR00455">
    <property type="entry name" value="HTHTETR"/>
</dbReference>
<feature type="DNA-binding region" description="H-T-H motif" evidence="4">
    <location>
        <begin position="32"/>
        <end position="51"/>
    </location>
</feature>
<protein>
    <submittedName>
        <fullName evidence="6">Transcriptional regulator, TetR family</fullName>
    </submittedName>
</protein>
<dbReference type="AlphaFoldDB" id="A0A1G6T0U7"/>
<keyword evidence="2 4" id="KW-0238">DNA-binding</keyword>
<dbReference type="PROSITE" id="PS50977">
    <property type="entry name" value="HTH_TETR_2"/>
    <property type="match status" value="1"/>
</dbReference>
<accession>A0A1G6T0U7</accession>
<evidence type="ECO:0000259" key="5">
    <source>
        <dbReference type="PROSITE" id="PS50977"/>
    </source>
</evidence>
<dbReference type="Pfam" id="PF00440">
    <property type="entry name" value="TetR_N"/>
    <property type="match status" value="1"/>
</dbReference>
<keyword evidence="1" id="KW-0805">Transcription regulation</keyword>
<keyword evidence="3" id="KW-0804">Transcription</keyword>
<evidence type="ECO:0000256" key="3">
    <source>
        <dbReference type="ARBA" id="ARBA00023163"/>
    </source>
</evidence>
<dbReference type="STRING" id="938405.SAMN02927895_02348"/>
<dbReference type="PANTHER" id="PTHR47506">
    <property type="entry name" value="TRANSCRIPTIONAL REGULATORY PROTEIN"/>
    <property type="match status" value="1"/>
</dbReference>
<dbReference type="SUPFAM" id="SSF48498">
    <property type="entry name" value="Tetracyclin repressor-like, C-terminal domain"/>
    <property type="match status" value="1"/>
</dbReference>
<evidence type="ECO:0000256" key="4">
    <source>
        <dbReference type="PROSITE-ProRule" id="PRU00335"/>
    </source>
</evidence>